<dbReference type="GO" id="GO:0016020">
    <property type="term" value="C:membrane"/>
    <property type="evidence" value="ECO:0007669"/>
    <property type="project" value="InterPro"/>
</dbReference>
<dbReference type="SUPFAM" id="SSF52025">
    <property type="entry name" value="PA domain"/>
    <property type="match status" value="1"/>
</dbReference>
<evidence type="ECO:0000256" key="9">
    <source>
        <dbReference type="PROSITE-ProRule" id="PRU01240"/>
    </source>
</evidence>
<evidence type="ECO:0000256" key="8">
    <source>
        <dbReference type="PIRSR" id="PIRSR615500-1"/>
    </source>
</evidence>
<sequence length="893" mass="93801">MPSLSYVAKRSLGLLAVASSFLPLATATLSGTASYLAGAYIVEFTSDSSLDKSEFFSNLTSSNVVAEPRMELSHELFQGVSFKLASSHDSKDTVDMIQNMRMVSQIWPVRLYSKPATLLSVVDEQYAKSSATISKRALADTYSPHVMGGVDKLHEEGYTGEGIFIGIVDTGIDYTHPALGGGFGPGFKVVTGYDLVGDAYNGDNTPVPDPDPFDCDGHGSHVSGIIGALPNKYNFTGVAPNATLGMWKVFGCTGVVSNDVLIAAFNMAYEAGVDLISSSIGGPSGWTEDAWDVAVQRIQEKGVPCIIAAGNDGANGLFDTSTAAEGIGSIAVGSIDNVNAPAILYKIVYTIDSGPPTDAWYALGFFGDFGDITVPIYAVTLDTTIVADACTALPADTPDLSGYLVLIRRGVCSFDVKIANVMAFGAKRVMFYNNVATAPSSPGDTVVNFPVGMVSAAQGATWIAALKAGSTIDVTFTALANTPQQFTNDPNPFTGGKMSTFSSWGPSFELWVKPEVSAPGGNILSTYPLAKGGYAVESGTSMATPFVSGSIGLIMQVRGKAALTPDLMTSVLASTAAPVDFNDGNITYDYLAPVVQQGGGLINAFAAAHTTTLLDLDNVALNDTVYFKAAHPVTISNIGSSSQTFSFENLIAATAYTLSSGSIYPDAFPPNIASGAAAGATIRFEPSSLTVAAKSSGVVTLHFTRPAGLDPTLLPVYSGYVAINGTNGDSLSLPYAGVACRMKDVVIMDSADGFPYIAASNDANLNPIASNGTTFILPHANTTTNTTTGLPTVVYALAMGSRIVRIDVVPEKVRNLPRILGQQVLGSIAGYPSELVPRNTLFTAPWDGMLADGTFVPAGKYKFMIRTLKIFGDATYDHDYERYDTAYFNIKYQ</sequence>
<keyword evidence="3" id="KW-0964">Secreted</keyword>
<proteinExistence type="inferred from homology"/>
<dbReference type="OrthoDB" id="10256524at2759"/>
<dbReference type="SUPFAM" id="SSF52743">
    <property type="entry name" value="Subtilisin-like"/>
    <property type="match status" value="1"/>
</dbReference>
<dbReference type="InterPro" id="IPR023828">
    <property type="entry name" value="Peptidase_S8_Ser-AS"/>
</dbReference>
<dbReference type="GO" id="GO:0006508">
    <property type="term" value="P:proteolysis"/>
    <property type="evidence" value="ECO:0007669"/>
    <property type="project" value="UniProtKB-KW"/>
</dbReference>
<dbReference type="PRINTS" id="PR00723">
    <property type="entry name" value="SUBTILISIN"/>
</dbReference>
<dbReference type="Proteomes" id="UP000256328">
    <property type="component" value="Unassembled WGS sequence"/>
</dbReference>
<keyword evidence="4 9" id="KW-0645">Protease</keyword>
<accession>A0A3D8SAZ5</accession>
<gene>
    <name evidence="14" type="ORF">BP5796_04765</name>
</gene>
<evidence type="ECO:0000313" key="14">
    <source>
        <dbReference type="EMBL" id="RDW83274.1"/>
    </source>
</evidence>
<dbReference type="AlphaFoldDB" id="A0A3D8SAZ5"/>
<feature type="active site" description="Charge relay system" evidence="8 9">
    <location>
        <position position="218"/>
    </location>
</feature>
<keyword evidence="5" id="KW-0732">Signal</keyword>
<keyword evidence="6 9" id="KW-0378">Hydrolase</keyword>
<dbReference type="InterPro" id="IPR050131">
    <property type="entry name" value="Peptidase_S8_subtilisin-like"/>
</dbReference>
<dbReference type="InterPro" id="IPR010435">
    <property type="entry name" value="C5a/SBT2-like_Fn3"/>
</dbReference>
<dbReference type="CDD" id="cd07489">
    <property type="entry name" value="Peptidases_S8_5"/>
    <property type="match status" value="1"/>
</dbReference>
<dbReference type="EMBL" id="PDLN01000006">
    <property type="protein sequence ID" value="RDW83274.1"/>
    <property type="molecule type" value="Genomic_DNA"/>
</dbReference>
<dbReference type="InterPro" id="IPR022398">
    <property type="entry name" value="Peptidase_S8_His-AS"/>
</dbReference>
<evidence type="ECO:0000256" key="6">
    <source>
        <dbReference type="ARBA" id="ARBA00022801"/>
    </source>
</evidence>
<dbReference type="PROSITE" id="PS00138">
    <property type="entry name" value="SUBTILASE_SER"/>
    <property type="match status" value="1"/>
</dbReference>
<dbReference type="InterPro" id="IPR000209">
    <property type="entry name" value="Peptidase_S8/S53_dom"/>
</dbReference>
<dbReference type="PROSITE" id="PS51892">
    <property type="entry name" value="SUBTILASE"/>
    <property type="match status" value="1"/>
</dbReference>
<evidence type="ECO:0000256" key="7">
    <source>
        <dbReference type="ARBA" id="ARBA00022825"/>
    </source>
</evidence>
<feature type="domain" description="Peptidase S8/S53" evidence="11">
    <location>
        <begin position="160"/>
        <end position="577"/>
    </location>
</feature>
<dbReference type="GO" id="GO:0004252">
    <property type="term" value="F:serine-type endopeptidase activity"/>
    <property type="evidence" value="ECO:0007669"/>
    <property type="project" value="UniProtKB-UniRule"/>
</dbReference>
<evidence type="ECO:0000256" key="5">
    <source>
        <dbReference type="ARBA" id="ARBA00022729"/>
    </source>
</evidence>
<evidence type="ECO:0000313" key="15">
    <source>
        <dbReference type="Proteomes" id="UP000256328"/>
    </source>
</evidence>
<evidence type="ECO:0008006" key="16">
    <source>
        <dbReference type="Google" id="ProtNLM"/>
    </source>
</evidence>
<keyword evidence="7 9" id="KW-0720">Serine protease</keyword>
<dbReference type="InterPro" id="IPR034187">
    <property type="entry name" value="Peptidases_S8_5"/>
</dbReference>
<dbReference type="InterPro" id="IPR036852">
    <property type="entry name" value="Peptidase_S8/S53_dom_sf"/>
</dbReference>
<feature type="active site" description="Charge relay system" evidence="8 9">
    <location>
        <position position="541"/>
    </location>
</feature>
<dbReference type="Pfam" id="PF06280">
    <property type="entry name" value="fn3_5"/>
    <property type="match status" value="1"/>
</dbReference>
<name>A0A3D8SAZ5_9HELO</name>
<protein>
    <recommendedName>
        <fullName evidence="16">Subtilisin-like protein</fullName>
    </recommendedName>
</protein>
<reference evidence="14 15" key="1">
    <citation type="journal article" date="2018" name="IMA Fungus">
        <title>IMA Genome-F 9: Draft genome sequence of Annulohypoxylon stygium, Aspergillus mulundensis, Berkeleyomyces basicola (syn. Thielaviopsis basicola), Ceratocystis smalleyi, two Cercospora beticola strains, Coleophoma cylindrospora, Fusarium fracticaudum, Phialophora cf. hyalina, and Morchella septimelata.</title>
        <authorList>
            <person name="Wingfield B.D."/>
            <person name="Bills G.F."/>
            <person name="Dong Y."/>
            <person name="Huang W."/>
            <person name="Nel W.J."/>
            <person name="Swalarsk-Parry B.S."/>
            <person name="Vaghefi N."/>
            <person name="Wilken P.M."/>
            <person name="An Z."/>
            <person name="de Beer Z.W."/>
            <person name="De Vos L."/>
            <person name="Chen L."/>
            <person name="Duong T.A."/>
            <person name="Gao Y."/>
            <person name="Hammerbacher A."/>
            <person name="Kikkert J.R."/>
            <person name="Li Y."/>
            <person name="Li H."/>
            <person name="Li K."/>
            <person name="Li Q."/>
            <person name="Liu X."/>
            <person name="Ma X."/>
            <person name="Naidoo K."/>
            <person name="Pethybridge S.J."/>
            <person name="Sun J."/>
            <person name="Steenkamp E.T."/>
            <person name="van der Nest M.A."/>
            <person name="van Wyk S."/>
            <person name="Wingfield M.J."/>
            <person name="Xiong C."/>
            <person name="Yue Q."/>
            <person name="Zhang X."/>
        </authorList>
    </citation>
    <scope>NUCLEOTIDE SEQUENCE [LARGE SCALE GENOMIC DNA]</scope>
    <source>
        <strain evidence="14 15">BP5796</strain>
    </source>
</reference>
<feature type="active site" description="Charge relay system" evidence="8 9">
    <location>
        <position position="169"/>
    </location>
</feature>
<feature type="domain" description="C5a peptidase/Subtilisin-like protease SBT2-like Fn3-like" evidence="13">
    <location>
        <begin position="619"/>
        <end position="735"/>
    </location>
</feature>
<dbReference type="CDD" id="cd02124">
    <property type="entry name" value="PA_PoS1_like"/>
    <property type="match status" value="1"/>
</dbReference>
<evidence type="ECO:0000256" key="1">
    <source>
        <dbReference type="ARBA" id="ARBA00011073"/>
    </source>
</evidence>
<evidence type="ECO:0000256" key="3">
    <source>
        <dbReference type="ARBA" id="ARBA00022525"/>
    </source>
</evidence>
<keyword evidence="2" id="KW-0134">Cell wall</keyword>
<evidence type="ECO:0000256" key="4">
    <source>
        <dbReference type="ARBA" id="ARBA00022670"/>
    </source>
</evidence>
<evidence type="ECO:0000256" key="2">
    <source>
        <dbReference type="ARBA" id="ARBA00022512"/>
    </source>
</evidence>
<feature type="domain" description="PA" evidence="12">
    <location>
        <begin position="385"/>
        <end position="461"/>
    </location>
</feature>
<dbReference type="Pfam" id="PF00082">
    <property type="entry name" value="Peptidase_S8"/>
    <property type="match status" value="1"/>
</dbReference>
<evidence type="ECO:0000259" key="11">
    <source>
        <dbReference type="Pfam" id="PF00082"/>
    </source>
</evidence>
<dbReference type="PROSITE" id="PS00136">
    <property type="entry name" value="SUBTILASE_ASP"/>
    <property type="match status" value="1"/>
</dbReference>
<dbReference type="PANTHER" id="PTHR43806:SF66">
    <property type="entry name" value="SERIN ENDOPEPTIDASE"/>
    <property type="match status" value="1"/>
</dbReference>
<dbReference type="Gene3D" id="3.40.50.200">
    <property type="entry name" value="Peptidase S8/S53 domain"/>
    <property type="match status" value="2"/>
</dbReference>
<dbReference type="PROSITE" id="PS00137">
    <property type="entry name" value="SUBTILASE_HIS"/>
    <property type="match status" value="1"/>
</dbReference>
<dbReference type="InterPro" id="IPR023827">
    <property type="entry name" value="Peptidase_S8_Asp-AS"/>
</dbReference>
<dbReference type="PANTHER" id="PTHR43806">
    <property type="entry name" value="PEPTIDASE S8"/>
    <property type="match status" value="1"/>
</dbReference>
<dbReference type="InterPro" id="IPR015500">
    <property type="entry name" value="Peptidase_S8_subtilisin-rel"/>
</dbReference>
<evidence type="ECO:0000259" key="12">
    <source>
        <dbReference type="Pfam" id="PF02225"/>
    </source>
</evidence>
<keyword evidence="15" id="KW-1185">Reference proteome</keyword>
<evidence type="ECO:0000256" key="10">
    <source>
        <dbReference type="RuleBase" id="RU003355"/>
    </source>
</evidence>
<dbReference type="InterPro" id="IPR003137">
    <property type="entry name" value="PA_domain"/>
</dbReference>
<evidence type="ECO:0000259" key="13">
    <source>
        <dbReference type="Pfam" id="PF06280"/>
    </source>
</evidence>
<comment type="caution">
    <text evidence="14">The sequence shown here is derived from an EMBL/GenBank/DDBJ whole genome shotgun (WGS) entry which is preliminary data.</text>
</comment>
<dbReference type="InterPro" id="IPR046450">
    <property type="entry name" value="PA_dom_sf"/>
</dbReference>
<organism evidence="14 15">
    <name type="scientific">Coleophoma crateriformis</name>
    <dbReference type="NCBI Taxonomy" id="565419"/>
    <lineage>
        <taxon>Eukaryota</taxon>
        <taxon>Fungi</taxon>
        <taxon>Dikarya</taxon>
        <taxon>Ascomycota</taxon>
        <taxon>Pezizomycotina</taxon>
        <taxon>Leotiomycetes</taxon>
        <taxon>Helotiales</taxon>
        <taxon>Dermateaceae</taxon>
        <taxon>Coleophoma</taxon>
    </lineage>
</organism>
<comment type="similarity">
    <text evidence="1 9 10">Belongs to the peptidase S8 family.</text>
</comment>
<dbReference type="Pfam" id="PF02225">
    <property type="entry name" value="PA"/>
    <property type="match status" value="1"/>
</dbReference>